<evidence type="ECO:0000256" key="1">
    <source>
        <dbReference type="ARBA" id="ARBA00004442"/>
    </source>
</evidence>
<feature type="compositionally biased region" description="Basic residues" evidence="6">
    <location>
        <begin position="532"/>
        <end position="546"/>
    </location>
</feature>
<feature type="region of interest" description="Disordered" evidence="6">
    <location>
        <begin position="497"/>
        <end position="546"/>
    </location>
</feature>
<dbReference type="Pfam" id="PF00691">
    <property type="entry name" value="OmpA"/>
    <property type="match status" value="1"/>
</dbReference>
<dbReference type="InterPro" id="IPR003367">
    <property type="entry name" value="Thrombospondin_3-like_rpt"/>
</dbReference>
<dbReference type="InterPro" id="IPR006665">
    <property type="entry name" value="OmpA-like"/>
</dbReference>
<evidence type="ECO:0000256" key="4">
    <source>
        <dbReference type="ARBA" id="ARBA00023237"/>
    </source>
</evidence>
<sequence length="546" mass="58258">MNKHFTPLRALVPAVLLATGLVAPTAQAQTPDRKTAIGANVSLLQYHGNFGSDFGRLFSPAQVGVGAHISRYLSPSFDLSLLGNLQNYRFVRDNAPYREFNSRIGMVDLGLKLKLNNGHILREDFFLQPYLMGGGGLFAANSGGNYLTVTNAGVVTPGTFSNQMRVFEVFGAAGIRFRLSSVVSLDIQTSQHYPLTDRIDNVSNSNDKLYDRFLVHSAGLTFALGKAKDTDGDGVSDNKDKCPDTPAGVKVDATGCPLDTDGDGVADYQDKCPDVKGLAALQGCPDADGDGVADNDDKCPNTPAGVRVDASGCPVDSDGDGVADYQDKCPGTPAGVKVDATGCPLDRDGDGVPDFQDRCPDRAGPASNKGCPEIKAEAKKILNEATKYINFDFNKATLKPSSNTRLQQMVQIMNDYPDYSLSIAGHTDSKGADDYNLRLSYERAAAARKYMLSKGIPAERIEARGYGETKPIADNKTAAGQALNRRVDFDPYLTGETNAAEAKYGPAPSISELRATGQKLPGKKTTGTGAPRSRKAPVKKAPAKRK</sequence>
<dbReference type="InterPro" id="IPR028974">
    <property type="entry name" value="TSP_type-3_rpt"/>
</dbReference>
<keyword evidence="4" id="KW-0998">Cell outer membrane</keyword>
<evidence type="ECO:0000256" key="2">
    <source>
        <dbReference type="ARBA" id="ARBA00022729"/>
    </source>
</evidence>
<evidence type="ECO:0000256" key="5">
    <source>
        <dbReference type="PROSITE-ProRule" id="PRU00473"/>
    </source>
</evidence>
<dbReference type="RefSeq" id="WP_157568964.1">
    <property type="nucleotide sequence ID" value="NZ_WQKZ01000006.1"/>
</dbReference>
<accession>A0A7K1TJQ7</accession>
<comment type="caution">
    <text evidence="9">The sequence shown here is derived from an EMBL/GenBank/DDBJ whole genome shotgun (WGS) entry which is preliminary data.</text>
</comment>
<reference evidence="9 10" key="1">
    <citation type="submission" date="2019-12" db="EMBL/GenBank/DDBJ databases">
        <title>Hymenobacter sp. HMF4947 Genome sequencing and assembly.</title>
        <authorList>
            <person name="Kang H."/>
            <person name="Cha I."/>
            <person name="Kim H."/>
            <person name="Joh K."/>
        </authorList>
    </citation>
    <scope>NUCLEOTIDE SEQUENCE [LARGE SCALE GENOMIC DNA]</scope>
    <source>
        <strain evidence="9 10">HMF4947</strain>
    </source>
</reference>
<dbReference type="InterPro" id="IPR050330">
    <property type="entry name" value="Bact_OuterMem_StrucFunc"/>
</dbReference>
<comment type="subcellular location">
    <subcellularLocation>
        <location evidence="1">Cell outer membrane</location>
    </subcellularLocation>
</comment>
<dbReference type="PANTHER" id="PTHR30329">
    <property type="entry name" value="STATOR ELEMENT OF FLAGELLAR MOTOR COMPLEX"/>
    <property type="match status" value="1"/>
</dbReference>
<dbReference type="Proteomes" id="UP000441336">
    <property type="component" value="Unassembled WGS sequence"/>
</dbReference>
<gene>
    <name evidence="9" type="ORF">GO988_20080</name>
</gene>
<evidence type="ECO:0000256" key="7">
    <source>
        <dbReference type="SAM" id="SignalP"/>
    </source>
</evidence>
<proteinExistence type="predicted"/>
<keyword evidence="2 7" id="KW-0732">Signal</keyword>
<dbReference type="InterPro" id="IPR006664">
    <property type="entry name" value="OMP_bac"/>
</dbReference>
<dbReference type="InterPro" id="IPR036737">
    <property type="entry name" value="OmpA-like_sf"/>
</dbReference>
<evidence type="ECO:0000256" key="3">
    <source>
        <dbReference type="ARBA" id="ARBA00023136"/>
    </source>
</evidence>
<name>A0A7K1TJQ7_9BACT</name>
<dbReference type="PANTHER" id="PTHR30329:SF21">
    <property type="entry name" value="LIPOPROTEIN YIAD-RELATED"/>
    <property type="match status" value="1"/>
</dbReference>
<dbReference type="Pfam" id="PF02412">
    <property type="entry name" value="TSP_3"/>
    <property type="match status" value="5"/>
</dbReference>
<dbReference type="AlphaFoldDB" id="A0A7K1TJQ7"/>
<dbReference type="CDD" id="cd07185">
    <property type="entry name" value="OmpA_C-like"/>
    <property type="match status" value="1"/>
</dbReference>
<dbReference type="SUPFAM" id="SSF103647">
    <property type="entry name" value="TSP type-3 repeat"/>
    <property type="match status" value="2"/>
</dbReference>
<keyword evidence="3 5" id="KW-0472">Membrane</keyword>
<dbReference type="Gene3D" id="3.30.1330.60">
    <property type="entry name" value="OmpA-like domain"/>
    <property type="match status" value="1"/>
</dbReference>
<dbReference type="PRINTS" id="PR01021">
    <property type="entry name" value="OMPADOMAIN"/>
</dbReference>
<dbReference type="Gene3D" id="4.10.1080.10">
    <property type="entry name" value="TSP type-3 repeat"/>
    <property type="match status" value="1"/>
</dbReference>
<evidence type="ECO:0000313" key="9">
    <source>
        <dbReference type="EMBL" id="MVN78638.1"/>
    </source>
</evidence>
<evidence type="ECO:0000256" key="6">
    <source>
        <dbReference type="SAM" id="MobiDB-lite"/>
    </source>
</evidence>
<keyword evidence="10" id="KW-1185">Reference proteome</keyword>
<protein>
    <submittedName>
        <fullName evidence="9">OmpA family protein</fullName>
    </submittedName>
</protein>
<organism evidence="9 10">
    <name type="scientific">Hymenobacter ginkgonis</name>
    <dbReference type="NCBI Taxonomy" id="2682976"/>
    <lineage>
        <taxon>Bacteria</taxon>
        <taxon>Pseudomonadati</taxon>
        <taxon>Bacteroidota</taxon>
        <taxon>Cytophagia</taxon>
        <taxon>Cytophagales</taxon>
        <taxon>Hymenobacteraceae</taxon>
        <taxon>Hymenobacter</taxon>
    </lineage>
</organism>
<dbReference type="SUPFAM" id="SSF103088">
    <property type="entry name" value="OmpA-like"/>
    <property type="match status" value="1"/>
</dbReference>
<evidence type="ECO:0000313" key="10">
    <source>
        <dbReference type="Proteomes" id="UP000441336"/>
    </source>
</evidence>
<dbReference type="GO" id="GO:0009279">
    <property type="term" value="C:cell outer membrane"/>
    <property type="evidence" value="ECO:0007669"/>
    <property type="project" value="UniProtKB-SubCell"/>
</dbReference>
<feature type="domain" description="OmpA-like" evidence="8">
    <location>
        <begin position="378"/>
        <end position="495"/>
    </location>
</feature>
<dbReference type="GO" id="GO:0005509">
    <property type="term" value="F:calcium ion binding"/>
    <property type="evidence" value="ECO:0007669"/>
    <property type="project" value="InterPro"/>
</dbReference>
<feature type="signal peptide" evidence="7">
    <location>
        <begin position="1"/>
        <end position="28"/>
    </location>
</feature>
<feature type="chain" id="PRO_5029555904" evidence="7">
    <location>
        <begin position="29"/>
        <end position="546"/>
    </location>
</feature>
<dbReference type="PROSITE" id="PS51123">
    <property type="entry name" value="OMPA_2"/>
    <property type="match status" value="1"/>
</dbReference>
<evidence type="ECO:0000259" key="8">
    <source>
        <dbReference type="PROSITE" id="PS51123"/>
    </source>
</evidence>
<dbReference type="EMBL" id="WQKZ01000006">
    <property type="protein sequence ID" value="MVN78638.1"/>
    <property type="molecule type" value="Genomic_DNA"/>
</dbReference>
<dbReference type="GO" id="GO:0007155">
    <property type="term" value="P:cell adhesion"/>
    <property type="evidence" value="ECO:0007669"/>
    <property type="project" value="InterPro"/>
</dbReference>